<keyword evidence="8" id="KW-0249">Electron transport</keyword>
<sequence length="417" mass="43962">MTTLHPARYSLTAIILHWAIAALLLLQIGLGWGLEDLPKGVAQFAGFQFHKSIGITILVLSLARLGIRLVKPRPAPVQDSKPQMWLASAVHFLLYVVMIAGPLTGWIIISTSKIRLQTMLFGTIPLPDLPVGRALHEPAESLHGAIGTVGFVLIVLHIAGALYHHFKREDVIGRMLPAGIATHKGIGVAALIAIVLGGIAVVAGRTMSFGASPQPVAAPVDAPASEVAVEPSEDAPLPSPSAIASDVAITAKATPWKLEQGGRLGFTTSYTGDAIKGSFSRWNAAIVFDPADLPGSSIKVTIDLASVESGDGQRDDMLKSDSFFGVATSPNAQFTSTSIREAGAGRYLASGTLSLHGKTRPMTVRFNLRIDGDRATASGSATLPRLAFGVGQGEWSSTEQIPDAVAIEFSLRARRQP</sequence>
<dbReference type="GO" id="GO:0009055">
    <property type="term" value="F:electron transfer activity"/>
    <property type="evidence" value="ECO:0007669"/>
    <property type="project" value="InterPro"/>
</dbReference>
<evidence type="ECO:0000256" key="10">
    <source>
        <dbReference type="ARBA" id="ARBA00023004"/>
    </source>
</evidence>
<keyword evidence="4" id="KW-1003">Cell membrane</keyword>
<dbReference type="InterPro" id="IPR036761">
    <property type="entry name" value="TTHA0802/YceI-like_sf"/>
</dbReference>
<evidence type="ECO:0000313" key="16">
    <source>
        <dbReference type="Proteomes" id="UP000562395"/>
    </source>
</evidence>
<evidence type="ECO:0000259" key="14">
    <source>
        <dbReference type="SMART" id="SM00867"/>
    </source>
</evidence>
<dbReference type="GO" id="GO:0005886">
    <property type="term" value="C:plasma membrane"/>
    <property type="evidence" value="ECO:0007669"/>
    <property type="project" value="UniProtKB-SubCell"/>
</dbReference>
<dbReference type="SUPFAM" id="SSF101874">
    <property type="entry name" value="YceI-like"/>
    <property type="match status" value="1"/>
</dbReference>
<evidence type="ECO:0000256" key="4">
    <source>
        <dbReference type="ARBA" id="ARBA00022475"/>
    </source>
</evidence>
<dbReference type="InterPro" id="IPR011577">
    <property type="entry name" value="Cyt_b561_bac/Ni-Hgenase"/>
</dbReference>
<evidence type="ECO:0000256" key="1">
    <source>
        <dbReference type="ARBA" id="ARBA00001970"/>
    </source>
</evidence>
<name>A0A7W5ZZ39_9SPHN</name>
<dbReference type="GO" id="GO:0022904">
    <property type="term" value="P:respiratory electron transport chain"/>
    <property type="evidence" value="ECO:0007669"/>
    <property type="project" value="InterPro"/>
</dbReference>
<evidence type="ECO:0000256" key="13">
    <source>
        <dbReference type="SAM" id="Phobius"/>
    </source>
</evidence>
<comment type="similarity">
    <text evidence="12">Belongs to the cytochrome b561 family.</text>
</comment>
<dbReference type="SMART" id="SM00867">
    <property type="entry name" value="YceI"/>
    <property type="match status" value="1"/>
</dbReference>
<dbReference type="InterPro" id="IPR007372">
    <property type="entry name" value="Lipid/polyisoprenoid-bd_YceI"/>
</dbReference>
<keyword evidence="3" id="KW-0813">Transport</keyword>
<dbReference type="InterPro" id="IPR052168">
    <property type="entry name" value="Cytochrome_b561_oxidase"/>
</dbReference>
<keyword evidence="5" id="KW-0349">Heme</keyword>
<comment type="cofactor">
    <cofactor evidence="1">
        <name>heme b</name>
        <dbReference type="ChEBI" id="CHEBI:60344"/>
    </cofactor>
</comment>
<gene>
    <name evidence="15" type="ORF">GGQ88_001591</name>
</gene>
<keyword evidence="11 13" id="KW-0472">Membrane</keyword>
<organism evidence="15 16">
    <name type="scientific">Novosphingobium hassiacum</name>
    <dbReference type="NCBI Taxonomy" id="173676"/>
    <lineage>
        <taxon>Bacteria</taxon>
        <taxon>Pseudomonadati</taxon>
        <taxon>Pseudomonadota</taxon>
        <taxon>Alphaproteobacteria</taxon>
        <taxon>Sphingomonadales</taxon>
        <taxon>Sphingomonadaceae</taxon>
        <taxon>Novosphingobium</taxon>
    </lineage>
</organism>
<dbReference type="Pfam" id="PF04264">
    <property type="entry name" value="YceI"/>
    <property type="match status" value="1"/>
</dbReference>
<evidence type="ECO:0000256" key="9">
    <source>
        <dbReference type="ARBA" id="ARBA00022989"/>
    </source>
</evidence>
<dbReference type="EMBL" id="JACICY010000003">
    <property type="protein sequence ID" value="MBB3860325.1"/>
    <property type="molecule type" value="Genomic_DNA"/>
</dbReference>
<comment type="subcellular location">
    <subcellularLocation>
        <location evidence="2">Cell membrane</location>
        <topology evidence="2">Multi-pass membrane protein</topology>
    </subcellularLocation>
</comment>
<evidence type="ECO:0000256" key="5">
    <source>
        <dbReference type="ARBA" id="ARBA00022617"/>
    </source>
</evidence>
<dbReference type="AlphaFoldDB" id="A0A7W5ZZ39"/>
<feature type="transmembrane region" description="Helical" evidence="13">
    <location>
        <begin position="84"/>
        <end position="109"/>
    </location>
</feature>
<dbReference type="SUPFAM" id="SSF81342">
    <property type="entry name" value="Transmembrane di-heme cytochromes"/>
    <property type="match status" value="1"/>
</dbReference>
<keyword evidence="9 13" id="KW-1133">Transmembrane helix</keyword>
<dbReference type="GO" id="GO:0046872">
    <property type="term" value="F:metal ion binding"/>
    <property type="evidence" value="ECO:0007669"/>
    <property type="project" value="UniProtKB-KW"/>
</dbReference>
<dbReference type="RefSeq" id="WP_183612598.1">
    <property type="nucleotide sequence ID" value="NZ_JACICY010000003.1"/>
</dbReference>
<keyword evidence="6 13" id="KW-0812">Transmembrane</keyword>
<feature type="transmembrane region" description="Helical" evidence="13">
    <location>
        <begin position="12"/>
        <end position="34"/>
    </location>
</feature>
<feature type="transmembrane region" description="Helical" evidence="13">
    <location>
        <begin position="40"/>
        <end position="63"/>
    </location>
</feature>
<dbReference type="InterPro" id="IPR016174">
    <property type="entry name" value="Di-haem_cyt_TM"/>
</dbReference>
<evidence type="ECO:0000256" key="3">
    <source>
        <dbReference type="ARBA" id="ARBA00022448"/>
    </source>
</evidence>
<feature type="domain" description="Lipid/polyisoprenoid-binding YceI-like" evidence="14">
    <location>
        <begin position="255"/>
        <end position="414"/>
    </location>
</feature>
<dbReference type="Gene3D" id="2.40.128.110">
    <property type="entry name" value="Lipid/polyisoprenoid-binding, YceI-like"/>
    <property type="match status" value="1"/>
</dbReference>
<keyword evidence="16" id="KW-1185">Reference proteome</keyword>
<dbReference type="PANTHER" id="PTHR30529:SF1">
    <property type="entry name" value="CYTOCHROME B561 HOMOLOG 2"/>
    <property type="match status" value="1"/>
</dbReference>
<comment type="caution">
    <text evidence="15">The sequence shown here is derived from an EMBL/GenBank/DDBJ whole genome shotgun (WGS) entry which is preliminary data.</text>
</comment>
<feature type="transmembrane region" description="Helical" evidence="13">
    <location>
        <begin position="142"/>
        <end position="164"/>
    </location>
</feature>
<evidence type="ECO:0000256" key="7">
    <source>
        <dbReference type="ARBA" id="ARBA00022723"/>
    </source>
</evidence>
<dbReference type="GO" id="GO:0020037">
    <property type="term" value="F:heme binding"/>
    <property type="evidence" value="ECO:0007669"/>
    <property type="project" value="TreeGrafter"/>
</dbReference>
<proteinExistence type="inferred from homology"/>
<evidence type="ECO:0000256" key="2">
    <source>
        <dbReference type="ARBA" id="ARBA00004651"/>
    </source>
</evidence>
<dbReference type="Proteomes" id="UP000562395">
    <property type="component" value="Unassembled WGS sequence"/>
</dbReference>
<dbReference type="Pfam" id="PF01292">
    <property type="entry name" value="Ni_hydr_CYTB"/>
    <property type="match status" value="1"/>
</dbReference>
<keyword evidence="10" id="KW-0408">Iron</keyword>
<evidence type="ECO:0000256" key="12">
    <source>
        <dbReference type="ARBA" id="ARBA00037975"/>
    </source>
</evidence>
<dbReference type="PANTHER" id="PTHR30529">
    <property type="entry name" value="CYTOCHROME B561"/>
    <property type="match status" value="1"/>
</dbReference>
<evidence type="ECO:0000256" key="11">
    <source>
        <dbReference type="ARBA" id="ARBA00023136"/>
    </source>
</evidence>
<protein>
    <submittedName>
        <fullName evidence="15">Cytochrome b561/polyisoprenoid-binding protein YceI</fullName>
    </submittedName>
</protein>
<feature type="transmembrane region" description="Helical" evidence="13">
    <location>
        <begin position="185"/>
        <end position="204"/>
    </location>
</feature>
<accession>A0A7W5ZZ39</accession>
<reference evidence="15 16" key="1">
    <citation type="submission" date="2020-08" db="EMBL/GenBank/DDBJ databases">
        <title>Genomic Encyclopedia of Type Strains, Phase IV (KMG-IV): sequencing the most valuable type-strain genomes for metagenomic binning, comparative biology and taxonomic classification.</title>
        <authorList>
            <person name="Goeker M."/>
        </authorList>
    </citation>
    <scope>NUCLEOTIDE SEQUENCE [LARGE SCALE GENOMIC DNA]</scope>
    <source>
        <strain evidence="15 16">DSM 14552</strain>
    </source>
</reference>
<evidence type="ECO:0000256" key="6">
    <source>
        <dbReference type="ARBA" id="ARBA00022692"/>
    </source>
</evidence>
<evidence type="ECO:0000256" key="8">
    <source>
        <dbReference type="ARBA" id="ARBA00022982"/>
    </source>
</evidence>
<evidence type="ECO:0000313" key="15">
    <source>
        <dbReference type="EMBL" id="MBB3860325.1"/>
    </source>
</evidence>
<keyword evidence="7" id="KW-0479">Metal-binding</keyword>